<evidence type="ECO:0000256" key="1">
    <source>
        <dbReference type="SAM" id="MobiDB-lite"/>
    </source>
</evidence>
<organism evidence="2">
    <name type="scientific">marine metagenome</name>
    <dbReference type="NCBI Taxonomy" id="408172"/>
    <lineage>
        <taxon>unclassified sequences</taxon>
        <taxon>metagenomes</taxon>
        <taxon>ecological metagenomes</taxon>
    </lineage>
</organism>
<feature type="non-terminal residue" evidence="2">
    <location>
        <position position="45"/>
    </location>
</feature>
<dbReference type="EMBL" id="UINC01014817">
    <property type="protein sequence ID" value="SVA62905.1"/>
    <property type="molecule type" value="Genomic_DNA"/>
</dbReference>
<proteinExistence type="predicted"/>
<feature type="compositionally biased region" description="Low complexity" evidence="1">
    <location>
        <begin position="25"/>
        <end position="37"/>
    </location>
</feature>
<evidence type="ECO:0000313" key="2">
    <source>
        <dbReference type="EMBL" id="SVA62905.1"/>
    </source>
</evidence>
<reference evidence="2" key="1">
    <citation type="submission" date="2018-05" db="EMBL/GenBank/DDBJ databases">
        <authorList>
            <person name="Lanie J.A."/>
            <person name="Ng W.-L."/>
            <person name="Kazmierczak K.M."/>
            <person name="Andrzejewski T.M."/>
            <person name="Davidsen T.M."/>
            <person name="Wayne K.J."/>
            <person name="Tettelin H."/>
            <person name="Glass J.I."/>
            <person name="Rusch D."/>
            <person name="Podicherti R."/>
            <person name="Tsui H.-C.T."/>
            <person name="Winkler M.E."/>
        </authorList>
    </citation>
    <scope>NUCLEOTIDE SEQUENCE</scope>
</reference>
<protein>
    <submittedName>
        <fullName evidence="2">Uncharacterized protein</fullName>
    </submittedName>
</protein>
<name>A0A381XDT2_9ZZZZ</name>
<dbReference type="AlphaFoldDB" id="A0A381XDT2"/>
<gene>
    <name evidence="2" type="ORF">METZ01_LOCUS115759</name>
</gene>
<sequence length="45" mass="4843">MASSASTLSTGAVQVRFWQTQAWFPSRPSHSGPGRRSPQARTVLG</sequence>
<accession>A0A381XDT2</accession>
<feature type="region of interest" description="Disordered" evidence="1">
    <location>
        <begin position="23"/>
        <end position="45"/>
    </location>
</feature>